<dbReference type="EMBL" id="JASSZA010000003">
    <property type="protein sequence ID" value="KAK2115377.1"/>
    <property type="molecule type" value="Genomic_DNA"/>
</dbReference>
<gene>
    <name evidence="2" type="ORF">P7K49_006003</name>
</gene>
<evidence type="ECO:0000313" key="2">
    <source>
        <dbReference type="EMBL" id="KAK2115377.1"/>
    </source>
</evidence>
<dbReference type="Proteomes" id="UP001266305">
    <property type="component" value="Unassembled WGS sequence"/>
</dbReference>
<protein>
    <submittedName>
        <fullName evidence="2">Uncharacterized protein</fullName>
    </submittedName>
</protein>
<evidence type="ECO:0000313" key="3">
    <source>
        <dbReference type="Proteomes" id="UP001266305"/>
    </source>
</evidence>
<feature type="compositionally biased region" description="Low complexity" evidence="1">
    <location>
        <begin position="31"/>
        <end position="41"/>
    </location>
</feature>
<comment type="caution">
    <text evidence="2">The sequence shown here is derived from an EMBL/GenBank/DDBJ whole genome shotgun (WGS) entry which is preliminary data.</text>
</comment>
<reference evidence="2 3" key="1">
    <citation type="submission" date="2023-05" db="EMBL/GenBank/DDBJ databases">
        <title>B98-5 Cell Line De Novo Hybrid Assembly: An Optical Mapping Approach.</title>
        <authorList>
            <person name="Kananen K."/>
            <person name="Auerbach J.A."/>
            <person name="Kautto E."/>
            <person name="Blachly J.S."/>
        </authorList>
    </citation>
    <scope>NUCLEOTIDE SEQUENCE [LARGE SCALE GENOMIC DNA]</scope>
    <source>
        <strain evidence="2">B95-8</strain>
        <tissue evidence="2">Cell line</tissue>
    </source>
</reference>
<name>A0ABQ9W149_SAGOE</name>
<accession>A0ABQ9W149</accession>
<keyword evidence="3" id="KW-1185">Reference proteome</keyword>
<organism evidence="2 3">
    <name type="scientific">Saguinus oedipus</name>
    <name type="common">Cotton-top tamarin</name>
    <name type="synonym">Oedipomidas oedipus</name>
    <dbReference type="NCBI Taxonomy" id="9490"/>
    <lineage>
        <taxon>Eukaryota</taxon>
        <taxon>Metazoa</taxon>
        <taxon>Chordata</taxon>
        <taxon>Craniata</taxon>
        <taxon>Vertebrata</taxon>
        <taxon>Euteleostomi</taxon>
        <taxon>Mammalia</taxon>
        <taxon>Eutheria</taxon>
        <taxon>Euarchontoglires</taxon>
        <taxon>Primates</taxon>
        <taxon>Haplorrhini</taxon>
        <taxon>Platyrrhini</taxon>
        <taxon>Cebidae</taxon>
        <taxon>Callitrichinae</taxon>
        <taxon>Saguinus</taxon>
    </lineage>
</organism>
<feature type="region of interest" description="Disordered" evidence="1">
    <location>
        <begin position="1"/>
        <end position="59"/>
    </location>
</feature>
<feature type="compositionally biased region" description="Pro residues" evidence="1">
    <location>
        <begin position="42"/>
        <end position="59"/>
    </location>
</feature>
<evidence type="ECO:0000256" key="1">
    <source>
        <dbReference type="SAM" id="MobiDB-lite"/>
    </source>
</evidence>
<feature type="non-terminal residue" evidence="2">
    <location>
        <position position="59"/>
    </location>
</feature>
<proteinExistence type="predicted"/>
<sequence>MQSPPNARHAGHRPSWPLLWATPAPPPAKPHSPGTPGARAMPPAPPPPLYSLPVPAAPH</sequence>